<feature type="domain" description="DUF2520" evidence="2">
    <location>
        <begin position="152"/>
        <end position="277"/>
    </location>
</feature>
<dbReference type="SUPFAM" id="SSF51735">
    <property type="entry name" value="NAD(P)-binding Rossmann-fold domains"/>
    <property type="match status" value="1"/>
</dbReference>
<name>A0ABQ0MJG9_9BACT</name>
<dbReference type="PANTHER" id="PTHR40459">
    <property type="entry name" value="CONSERVED HYPOTHETICAL ALANINE AND LEUCINE RICH PROTEIN"/>
    <property type="match status" value="1"/>
</dbReference>
<dbReference type="SUPFAM" id="SSF48179">
    <property type="entry name" value="6-phosphogluconate dehydrogenase C-terminal domain-like"/>
    <property type="match status" value="1"/>
</dbReference>
<reference evidence="3 4" key="1">
    <citation type="submission" date="2017-04" db="EMBL/GenBank/DDBJ databases">
        <authorList>
            <consortium name="Geobacter pelophilus Genome Sequencing"/>
            <person name="Aoyagi T."/>
            <person name="Koike H."/>
            <person name="Hori T."/>
        </authorList>
    </citation>
    <scope>NUCLEOTIDE SEQUENCE [LARGE SCALE GENOMIC DNA]</scope>
    <source>
        <strain evidence="3 4">Drf2</strain>
    </source>
</reference>
<dbReference type="InterPro" id="IPR036291">
    <property type="entry name" value="NAD(P)-bd_dom_sf"/>
</dbReference>
<feature type="domain" description="Putative oxidoreductase/dehydrogenase Rossmann-like" evidence="1">
    <location>
        <begin position="19"/>
        <end position="134"/>
    </location>
</feature>
<sequence>MLYPDPIVHDKGWFGMKSFSIIGCGAVGKTVGRLFYDTGILEPRDILTRSLQSASRAAEFIGAGRPLAVWQDLRQADLYLVAASDDAIAACAGALAESGVVEPGAVVCHLSGALSSAALEPVARLGAAVASVHPVKSFAHPELCINDFAGTWCGIEGDPAAVEFLSGAFRAIGGEIFALDPRFKTIYHAGSVLVCNYLTALIEAGARAYEKGGVPREQAFQVMEPLVRETLENVFRSGTVQALTGPIARGDAAVVSAQLEALKAWDGEMAELYRALAGVALDLSRRRGQASEAGLAAVARLLDKE</sequence>
<dbReference type="Gene3D" id="1.10.1040.20">
    <property type="entry name" value="ProC-like, C-terminal domain"/>
    <property type="match status" value="1"/>
</dbReference>
<dbReference type="InterPro" id="IPR037108">
    <property type="entry name" value="TM1727-like_C_sf"/>
</dbReference>
<reference evidence="4" key="2">
    <citation type="submission" date="2017-05" db="EMBL/GenBank/DDBJ databases">
        <title>Draft genome sequence of Geobacter pelophilus, a iron(III)-reducing bacteria.</title>
        <authorList>
            <person name="Aoyagi T."/>
            <person name="Koike H."/>
            <person name="Morita T."/>
            <person name="Sato Y."/>
            <person name="Habe H."/>
            <person name="Hori T."/>
        </authorList>
    </citation>
    <scope>NUCLEOTIDE SEQUENCE [LARGE SCALE GENOMIC DNA]</scope>
    <source>
        <strain evidence="4">Drf2</strain>
    </source>
</reference>
<evidence type="ECO:0000259" key="1">
    <source>
        <dbReference type="Pfam" id="PF10727"/>
    </source>
</evidence>
<proteinExistence type="predicted"/>
<evidence type="ECO:0000259" key="2">
    <source>
        <dbReference type="Pfam" id="PF10728"/>
    </source>
</evidence>
<comment type="caution">
    <text evidence="3">The sequence shown here is derived from an EMBL/GenBank/DDBJ whole genome shotgun (WGS) entry which is preliminary data.</text>
</comment>
<evidence type="ECO:0000313" key="4">
    <source>
        <dbReference type="Proteomes" id="UP000194153"/>
    </source>
</evidence>
<dbReference type="Pfam" id="PF10728">
    <property type="entry name" value="DUF2520"/>
    <property type="match status" value="1"/>
</dbReference>
<organism evidence="3 4">
    <name type="scientific">Geoanaerobacter pelophilus</name>
    <dbReference type="NCBI Taxonomy" id="60036"/>
    <lineage>
        <taxon>Bacteria</taxon>
        <taxon>Pseudomonadati</taxon>
        <taxon>Thermodesulfobacteriota</taxon>
        <taxon>Desulfuromonadia</taxon>
        <taxon>Geobacterales</taxon>
        <taxon>Geobacteraceae</taxon>
        <taxon>Geoanaerobacter</taxon>
    </lineage>
</organism>
<protein>
    <submittedName>
        <fullName evidence="3">Oxidoreductase domain-containing protein</fullName>
    </submittedName>
</protein>
<evidence type="ECO:0000313" key="3">
    <source>
        <dbReference type="EMBL" id="GAW67217.1"/>
    </source>
</evidence>
<gene>
    <name evidence="3" type="ORF">GPEL0_01r2929</name>
</gene>
<dbReference type="Gene3D" id="3.40.50.720">
    <property type="entry name" value="NAD(P)-binding Rossmann-like Domain"/>
    <property type="match status" value="1"/>
</dbReference>
<accession>A0ABQ0MJG9</accession>
<dbReference type="Pfam" id="PF10727">
    <property type="entry name" value="Rossmann-like"/>
    <property type="match status" value="1"/>
</dbReference>
<dbReference type="InterPro" id="IPR018931">
    <property type="entry name" value="DUF2520"/>
</dbReference>
<dbReference type="Proteomes" id="UP000194153">
    <property type="component" value="Unassembled WGS sequence"/>
</dbReference>
<dbReference type="InterPro" id="IPR019665">
    <property type="entry name" value="OxRdtase/DH_put_Rossmann_dom"/>
</dbReference>
<keyword evidence="4" id="KW-1185">Reference proteome</keyword>
<dbReference type="InterPro" id="IPR008927">
    <property type="entry name" value="6-PGluconate_DH-like_C_sf"/>
</dbReference>
<dbReference type="EMBL" id="BDQG01000001">
    <property type="protein sequence ID" value="GAW67217.1"/>
    <property type="molecule type" value="Genomic_DNA"/>
</dbReference>
<dbReference type="PANTHER" id="PTHR40459:SF1">
    <property type="entry name" value="CONSERVED HYPOTHETICAL ALANINE AND LEUCINE RICH PROTEIN"/>
    <property type="match status" value="1"/>
</dbReference>